<feature type="transmembrane region" description="Helical" evidence="6">
    <location>
        <begin position="111"/>
        <end position="128"/>
    </location>
</feature>
<evidence type="ECO:0000256" key="4">
    <source>
        <dbReference type="ARBA" id="ARBA00023136"/>
    </source>
</evidence>
<name>A0AAV7YIB5_9EUKA</name>
<dbReference type="InterPro" id="IPR051617">
    <property type="entry name" value="UNC-93-like_regulator"/>
</dbReference>
<protein>
    <submittedName>
        <fullName evidence="7">Et translation product-related</fullName>
    </submittedName>
</protein>
<dbReference type="Gene3D" id="1.20.1250.20">
    <property type="entry name" value="MFS general substrate transporter like domains"/>
    <property type="match status" value="1"/>
</dbReference>
<keyword evidence="2 6" id="KW-0812">Transmembrane</keyword>
<gene>
    <name evidence="7" type="ORF">M0812_24856</name>
</gene>
<feature type="transmembrane region" description="Helical" evidence="6">
    <location>
        <begin position="344"/>
        <end position="367"/>
    </location>
</feature>
<dbReference type="GO" id="GO:0016020">
    <property type="term" value="C:membrane"/>
    <property type="evidence" value="ECO:0007669"/>
    <property type="project" value="UniProtKB-SubCell"/>
</dbReference>
<feature type="transmembrane region" description="Helical" evidence="6">
    <location>
        <begin position="408"/>
        <end position="426"/>
    </location>
</feature>
<evidence type="ECO:0000256" key="2">
    <source>
        <dbReference type="ARBA" id="ARBA00022692"/>
    </source>
</evidence>
<feature type="region of interest" description="Disordered" evidence="5">
    <location>
        <begin position="15"/>
        <end position="35"/>
    </location>
</feature>
<evidence type="ECO:0000256" key="3">
    <source>
        <dbReference type="ARBA" id="ARBA00022989"/>
    </source>
</evidence>
<sequence length="479" mass="53038">MTTHIEDNLSISSRTLVSGSEKSEEESKRENKTIKGSNKKKTIQYRTKNFLNLMLMSLAWLALFAGMRATQAIFTKLNGDLGFYCLSLLFLAYALAQLFVAPVVKFIGPRVSMLIGALCYSLFVLAQLKLVKWLIYTVSALAGVGGALLWTGQVTYYVKITTPSNRGTFGGIFTMFFLAGALVGNLISSVLFNLTKIKTETLFIILSCVSLLSLVLLSFLSKESKTKDQKKEKIEAKNILNSEKETENEQSTEDQKYETSGKKSNEGKESDTSGINIFGAFKILGTLKGILMIPMMLLLGLAISIVFGLLPPMLPLKVIPLVMLAFGSCNTLGCYITGKLITKFGIFPIGIISFVISLGGTLFAFWADPNRIWIFYASFALLGLGDAGINTMYYPMIPILWKDQIEEGIAITMFLLSLSAAVSFFYMNYLSLFPNMLILAILQFLAILFIIIMHTKVCKLNPTNDTQKGTEEEKEKLIK</sequence>
<dbReference type="EMBL" id="JANTQA010000057">
    <property type="protein sequence ID" value="KAJ3429503.1"/>
    <property type="molecule type" value="Genomic_DNA"/>
</dbReference>
<feature type="region of interest" description="Disordered" evidence="5">
    <location>
        <begin position="239"/>
        <end position="270"/>
    </location>
</feature>
<organism evidence="7 8">
    <name type="scientific">Anaeramoeba flamelloides</name>
    <dbReference type="NCBI Taxonomy" id="1746091"/>
    <lineage>
        <taxon>Eukaryota</taxon>
        <taxon>Metamonada</taxon>
        <taxon>Anaeramoebidae</taxon>
        <taxon>Anaeramoeba</taxon>
    </lineage>
</organism>
<feature type="transmembrane region" description="Helical" evidence="6">
    <location>
        <begin position="134"/>
        <end position="158"/>
    </location>
</feature>
<feature type="transmembrane region" description="Helical" evidence="6">
    <location>
        <begin position="316"/>
        <end position="337"/>
    </location>
</feature>
<comment type="subcellular location">
    <subcellularLocation>
        <location evidence="1">Membrane</location>
        <topology evidence="1">Multi-pass membrane protein</topology>
    </subcellularLocation>
</comment>
<feature type="transmembrane region" description="Helical" evidence="6">
    <location>
        <begin position="201"/>
        <end position="221"/>
    </location>
</feature>
<feature type="transmembrane region" description="Helical" evidence="6">
    <location>
        <begin position="373"/>
        <end position="396"/>
    </location>
</feature>
<dbReference type="InterPro" id="IPR011701">
    <property type="entry name" value="MFS"/>
</dbReference>
<dbReference type="AlphaFoldDB" id="A0AAV7YIB5"/>
<comment type="caution">
    <text evidence="7">The sequence shown here is derived from an EMBL/GenBank/DDBJ whole genome shotgun (WGS) entry which is preliminary data.</text>
</comment>
<evidence type="ECO:0000256" key="5">
    <source>
        <dbReference type="SAM" id="MobiDB-lite"/>
    </source>
</evidence>
<dbReference type="Pfam" id="PF07690">
    <property type="entry name" value="MFS_1"/>
    <property type="match status" value="1"/>
</dbReference>
<feature type="transmembrane region" description="Helical" evidence="6">
    <location>
        <begin position="81"/>
        <end position="104"/>
    </location>
</feature>
<feature type="compositionally biased region" description="Basic and acidic residues" evidence="5">
    <location>
        <begin position="21"/>
        <end position="33"/>
    </location>
</feature>
<feature type="transmembrane region" description="Helical" evidence="6">
    <location>
        <begin position="50"/>
        <end position="69"/>
    </location>
</feature>
<proteinExistence type="predicted"/>
<dbReference type="SUPFAM" id="SSF103473">
    <property type="entry name" value="MFS general substrate transporter"/>
    <property type="match status" value="1"/>
</dbReference>
<dbReference type="GO" id="GO:0022857">
    <property type="term" value="F:transmembrane transporter activity"/>
    <property type="evidence" value="ECO:0007669"/>
    <property type="project" value="InterPro"/>
</dbReference>
<evidence type="ECO:0000313" key="7">
    <source>
        <dbReference type="EMBL" id="KAJ3429503.1"/>
    </source>
</evidence>
<feature type="transmembrane region" description="Helical" evidence="6">
    <location>
        <begin position="432"/>
        <end position="452"/>
    </location>
</feature>
<dbReference type="Proteomes" id="UP001146793">
    <property type="component" value="Unassembled WGS sequence"/>
</dbReference>
<evidence type="ECO:0000313" key="8">
    <source>
        <dbReference type="Proteomes" id="UP001146793"/>
    </source>
</evidence>
<reference evidence="7" key="1">
    <citation type="submission" date="2022-08" db="EMBL/GenBank/DDBJ databases">
        <title>Novel sulphate-reducing endosymbionts in the free-living metamonad Anaeramoeba.</title>
        <authorList>
            <person name="Jerlstrom-Hultqvist J."/>
            <person name="Cepicka I."/>
            <person name="Gallot-Lavallee L."/>
            <person name="Salas-Leiva D."/>
            <person name="Curtis B.A."/>
            <person name="Zahonova K."/>
            <person name="Pipaliya S."/>
            <person name="Dacks J."/>
            <person name="Roger A.J."/>
        </authorList>
    </citation>
    <scope>NUCLEOTIDE SEQUENCE</scope>
    <source>
        <strain evidence="7">Busselton2</strain>
    </source>
</reference>
<dbReference type="PANTHER" id="PTHR23294:SF0">
    <property type="entry name" value="UNC93-LIKE PROTEIN MFSD11"/>
    <property type="match status" value="1"/>
</dbReference>
<dbReference type="InterPro" id="IPR036259">
    <property type="entry name" value="MFS_trans_sf"/>
</dbReference>
<accession>A0AAV7YIB5</accession>
<evidence type="ECO:0000256" key="1">
    <source>
        <dbReference type="ARBA" id="ARBA00004141"/>
    </source>
</evidence>
<feature type="transmembrane region" description="Helical" evidence="6">
    <location>
        <begin position="170"/>
        <end position="195"/>
    </location>
</feature>
<keyword evidence="4 6" id="KW-0472">Membrane</keyword>
<dbReference type="PANTHER" id="PTHR23294">
    <property type="entry name" value="ET TRANSLATION PRODUCT-RELATED"/>
    <property type="match status" value="1"/>
</dbReference>
<evidence type="ECO:0000256" key="6">
    <source>
        <dbReference type="SAM" id="Phobius"/>
    </source>
</evidence>
<feature type="transmembrane region" description="Helical" evidence="6">
    <location>
        <begin position="290"/>
        <end position="310"/>
    </location>
</feature>
<keyword evidence="3 6" id="KW-1133">Transmembrane helix</keyword>